<dbReference type="InterPro" id="IPR028978">
    <property type="entry name" value="Chorismate_lyase_/UTRA_dom_sf"/>
</dbReference>
<dbReference type="InterPro" id="IPR036390">
    <property type="entry name" value="WH_DNA-bd_sf"/>
</dbReference>
<dbReference type="Pfam" id="PF00392">
    <property type="entry name" value="GntR"/>
    <property type="match status" value="1"/>
</dbReference>
<sequence>MAKTKYDQIYAELRARIEQQEYGFQELLPSENTLVKEYGCSRNTVRRAIGRLADEGYVQSLHGKGVRIIYQPGQLSEFMLSGIESLKEAVARNQKEYRTKVVCFAELTVDQRISARTTFPVGAEIYYIQRVRYIDGEALILDHNYFLKEVARDLTPEIAEQSIYAYLEQELGENIVTTKRKVTVERASQIDEMYLELGDYNCLAVVSSMTYNADGVMFEFTQSRHRPDKFAFYDLAHRVK</sequence>
<evidence type="ECO:0000313" key="7">
    <source>
        <dbReference type="Proteomes" id="UP000283880"/>
    </source>
</evidence>
<reference evidence="6 7" key="1">
    <citation type="submission" date="2018-08" db="EMBL/GenBank/DDBJ databases">
        <title>A genome reference for cultivated species of the human gut microbiota.</title>
        <authorList>
            <person name="Zou Y."/>
            <person name="Xue W."/>
            <person name="Luo G."/>
        </authorList>
    </citation>
    <scope>NUCLEOTIDE SEQUENCE [LARGE SCALE GENOMIC DNA]</scope>
    <source>
        <strain evidence="6 7">AF04-15</strain>
    </source>
</reference>
<dbReference type="EMBL" id="QSBM01000005">
    <property type="protein sequence ID" value="RGX30429.1"/>
    <property type="molecule type" value="Genomic_DNA"/>
</dbReference>
<proteinExistence type="predicted"/>
<dbReference type="InterPro" id="IPR012770">
    <property type="entry name" value="TreR"/>
</dbReference>
<dbReference type="Gene3D" id="3.40.1410.10">
    <property type="entry name" value="Chorismate lyase-like"/>
    <property type="match status" value="1"/>
</dbReference>
<dbReference type="AlphaFoldDB" id="A0A413FHD9"/>
<dbReference type="CDD" id="cd07377">
    <property type="entry name" value="WHTH_GntR"/>
    <property type="match status" value="1"/>
</dbReference>
<dbReference type="SMART" id="SM00866">
    <property type="entry name" value="UTRA"/>
    <property type="match status" value="1"/>
</dbReference>
<dbReference type="Pfam" id="PF07702">
    <property type="entry name" value="UTRA"/>
    <property type="match status" value="1"/>
</dbReference>
<dbReference type="PANTHER" id="PTHR44846:SF12">
    <property type="entry name" value="HTH-TYPE TRANSCRIPTIONAL REGULATOR TRER"/>
    <property type="match status" value="1"/>
</dbReference>
<dbReference type="PROSITE" id="PS50949">
    <property type="entry name" value="HTH_GNTR"/>
    <property type="match status" value="1"/>
</dbReference>
<evidence type="ECO:0000256" key="4">
    <source>
        <dbReference type="NCBIfam" id="TIGR02404"/>
    </source>
</evidence>
<keyword evidence="2" id="KW-0238">DNA-binding</keyword>
<name>A0A413FHD9_9FIRM</name>
<dbReference type="InterPro" id="IPR000524">
    <property type="entry name" value="Tscrpt_reg_HTH_GntR"/>
</dbReference>
<dbReference type="InterPro" id="IPR050679">
    <property type="entry name" value="Bact_HTH_transcr_reg"/>
</dbReference>
<evidence type="ECO:0000256" key="1">
    <source>
        <dbReference type="ARBA" id="ARBA00023015"/>
    </source>
</evidence>
<accession>A0A413FHD9</accession>
<dbReference type="PANTHER" id="PTHR44846">
    <property type="entry name" value="MANNOSYL-D-GLYCERATE TRANSPORT/METABOLISM SYSTEM REPRESSOR MNGR-RELATED"/>
    <property type="match status" value="1"/>
</dbReference>
<dbReference type="RefSeq" id="WP_007706490.1">
    <property type="nucleotide sequence ID" value="NZ_BAABXR010000003.1"/>
</dbReference>
<dbReference type="GO" id="GO:0045892">
    <property type="term" value="P:negative regulation of DNA-templated transcription"/>
    <property type="evidence" value="ECO:0007669"/>
    <property type="project" value="TreeGrafter"/>
</dbReference>
<keyword evidence="3" id="KW-0804">Transcription</keyword>
<keyword evidence="1" id="KW-0805">Transcription regulation</keyword>
<comment type="caution">
    <text evidence="6">The sequence shown here is derived from an EMBL/GenBank/DDBJ whole genome shotgun (WGS) entry which is preliminary data.</text>
</comment>
<dbReference type="OrthoDB" id="9816541at2"/>
<dbReference type="GO" id="GO:0003700">
    <property type="term" value="F:DNA-binding transcription factor activity"/>
    <property type="evidence" value="ECO:0007669"/>
    <property type="project" value="UniProtKB-UniRule"/>
</dbReference>
<dbReference type="InterPro" id="IPR036388">
    <property type="entry name" value="WH-like_DNA-bd_sf"/>
</dbReference>
<dbReference type="InterPro" id="IPR011663">
    <property type="entry name" value="UTRA"/>
</dbReference>
<gene>
    <name evidence="6" type="primary">treR</name>
    <name evidence="6" type="ORF">DWV29_08315</name>
</gene>
<dbReference type="SUPFAM" id="SSF64288">
    <property type="entry name" value="Chorismate lyase-like"/>
    <property type="match status" value="1"/>
</dbReference>
<evidence type="ECO:0000259" key="5">
    <source>
        <dbReference type="PROSITE" id="PS50949"/>
    </source>
</evidence>
<evidence type="ECO:0000256" key="2">
    <source>
        <dbReference type="ARBA" id="ARBA00023125"/>
    </source>
</evidence>
<organism evidence="6 7">
    <name type="scientific">Enterocloster asparagiformis</name>
    <dbReference type="NCBI Taxonomy" id="333367"/>
    <lineage>
        <taxon>Bacteria</taxon>
        <taxon>Bacillati</taxon>
        <taxon>Bacillota</taxon>
        <taxon>Clostridia</taxon>
        <taxon>Lachnospirales</taxon>
        <taxon>Lachnospiraceae</taxon>
        <taxon>Enterocloster</taxon>
    </lineage>
</organism>
<dbReference type="GO" id="GO:0003677">
    <property type="term" value="F:DNA binding"/>
    <property type="evidence" value="ECO:0007669"/>
    <property type="project" value="UniProtKB-UniRule"/>
</dbReference>
<dbReference type="PRINTS" id="PR00035">
    <property type="entry name" value="HTHGNTR"/>
</dbReference>
<protein>
    <recommendedName>
        <fullName evidence="4">Trehalose operon repressor</fullName>
    </recommendedName>
</protein>
<dbReference type="Proteomes" id="UP000283880">
    <property type="component" value="Unassembled WGS sequence"/>
</dbReference>
<evidence type="ECO:0000256" key="3">
    <source>
        <dbReference type="ARBA" id="ARBA00023163"/>
    </source>
</evidence>
<dbReference type="Gene3D" id="1.10.10.10">
    <property type="entry name" value="Winged helix-like DNA-binding domain superfamily/Winged helix DNA-binding domain"/>
    <property type="match status" value="1"/>
</dbReference>
<evidence type="ECO:0000313" key="6">
    <source>
        <dbReference type="EMBL" id="RGX30429.1"/>
    </source>
</evidence>
<feature type="domain" description="HTH gntR-type" evidence="5">
    <location>
        <begin position="3"/>
        <end position="71"/>
    </location>
</feature>
<dbReference type="SUPFAM" id="SSF46785">
    <property type="entry name" value="Winged helix' DNA-binding domain"/>
    <property type="match status" value="1"/>
</dbReference>
<dbReference type="SMART" id="SM00345">
    <property type="entry name" value="HTH_GNTR"/>
    <property type="match status" value="1"/>
</dbReference>
<dbReference type="NCBIfam" id="TIGR02404">
    <property type="entry name" value="trehalos_R_Bsub"/>
    <property type="match status" value="1"/>
</dbReference>